<dbReference type="SUPFAM" id="SSF56219">
    <property type="entry name" value="DNase I-like"/>
    <property type="match status" value="1"/>
</dbReference>
<dbReference type="OrthoDB" id="9793162at2"/>
<evidence type="ECO:0000313" key="3">
    <source>
        <dbReference type="EMBL" id="RIJ45732.1"/>
    </source>
</evidence>
<proteinExistence type="predicted"/>
<dbReference type="Gene3D" id="3.60.10.10">
    <property type="entry name" value="Endonuclease/exonuclease/phosphatase"/>
    <property type="match status" value="1"/>
</dbReference>
<name>A0A399ST83_9BACT</name>
<reference evidence="3 4" key="1">
    <citation type="submission" date="2018-08" db="EMBL/GenBank/DDBJ databases">
        <title>Pallidiluteibacterium maritimus gen. nov., sp. nov., isolated from coastal sediment.</title>
        <authorList>
            <person name="Zhou L.Y."/>
        </authorList>
    </citation>
    <scope>NUCLEOTIDE SEQUENCE [LARGE SCALE GENOMIC DNA]</scope>
    <source>
        <strain evidence="3 4">XSD2</strain>
    </source>
</reference>
<dbReference type="GO" id="GO:0004519">
    <property type="term" value="F:endonuclease activity"/>
    <property type="evidence" value="ECO:0007669"/>
    <property type="project" value="UniProtKB-KW"/>
</dbReference>
<dbReference type="InterPro" id="IPR036691">
    <property type="entry name" value="Endo/exonu/phosph_ase_sf"/>
</dbReference>
<dbReference type="RefSeq" id="WP_119440078.1">
    <property type="nucleotide sequence ID" value="NZ_QWGR01000020.1"/>
</dbReference>
<gene>
    <name evidence="3" type="ORF">D1614_21580</name>
</gene>
<dbReference type="EMBL" id="QWGR01000020">
    <property type="protein sequence ID" value="RIJ45732.1"/>
    <property type="molecule type" value="Genomic_DNA"/>
</dbReference>
<keyword evidence="3" id="KW-0378">Hydrolase</keyword>
<dbReference type="PANTHER" id="PTHR12121">
    <property type="entry name" value="CARBON CATABOLITE REPRESSOR PROTEIN 4"/>
    <property type="match status" value="1"/>
</dbReference>
<dbReference type="InterPro" id="IPR050410">
    <property type="entry name" value="CCR4/nocturin_mRNA_transcr"/>
</dbReference>
<organism evidence="3 4">
    <name type="scientific">Maribellus luteus</name>
    <dbReference type="NCBI Taxonomy" id="2305463"/>
    <lineage>
        <taxon>Bacteria</taxon>
        <taxon>Pseudomonadati</taxon>
        <taxon>Bacteroidota</taxon>
        <taxon>Bacteroidia</taxon>
        <taxon>Marinilabiliales</taxon>
        <taxon>Prolixibacteraceae</taxon>
        <taxon>Maribellus</taxon>
    </lineage>
</organism>
<accession>A0A399ST83</accession>
<keyword evidence="4" id="KW-1185">Reference proteome</keyword>
<keyword evidence="3" id="KW-0269">Exonuclease</keyword>
<dbReference type="CDD" id="cd09083">
    <property type="entry name" value="EEP-1"/>
    <property type="match status" value="1"/>
</dbReference>
<protein>
    <submittedName>
        <fullName evidence="3">Endonuclease/exonuclease/phosphatase family protein</fullName>
    </submittedName>
</protein>
<comment type="caution">
    <text evidence="3">The sequence shown here is derived from an EMBL/GenBank/DDBJ whole genome shotgun (WGS) entry which is preliminary data.</text>
</comment>
<evidence type="ECO:0000259" key="2">
    <source>
        <dbReference type="Pfam" id="PF03372"/>
    </source>
</evidence>
<feature type="chain" id="PRO_5017311781" evidence="1">
    <location>
        <begin position="22"/>
        <end position="286"/>
    </location>
</feature>
<feature type="domain" description="Endonuclease/exonuclease/phosphatase" evidence="2">
    <location>
        <begin position="28"/>
        <end position="275"/>
    </location>
</feature>
<feature type="signal peptide" evidence="1">
    <location>
        <begin position="1"/>
        <end position="21"/>
    </location>
</feature>
<dbReference type="Pfam" id="PF03372">
    <property type="entry name" value="Exo_endo_phos"/>
    <property type="match status" value="1"/>
</dbReference>
<keyword evidence="3" id="KW-0540">Nuclease</keyword>
<dbReference type="InterPro" id="IPR005135">
    <property type="entry name" value="Endo/exonuclease/phosphatase"/>
</dbReference>
<sequence>MKLLHLILLVLFTFSKLIAPAQTNLKLMTFNVRYDESIFNKGKPKQNDWANRKDFQIGLIDFHSPDVVGMQEPHRHQIDYFDEQLSAYKWIGVAREDGKNEGEFNPIFYRADKFRVLSSGTFWLSKTPEKVSRSWDAGYTRICSWALFETLDSTSQFYVFNTHFDSVGKEARLQSARLLNDTIKSMVENKPVFVMGDFNFTPDSPAYKELTSNGLYDSKMKSAKKPYGPEGTFNGFRFGKAQQARIDYIFVNKQVEVSHYGVLTDFRNKQFPSDHHPVVILTNSIQ</sequence>
<dbReference type="AlphaFoldDB" id="A0A399ST83"/>
<dbReference type="Proteomes" id="UP000265926">
    <property type="component" value="Unassembled WGS sequence"/>
</dbReference>
<dbReference type="PANTHER" id="PTHR12121:SF36">
    <property type="entry name" value="ENDONUCLEASE_EXONUCLEASE_PHOSPHATASE DOMAIN-CONTAINING PROTEIN"/>
    <property type="match status" value="1"/>
</dbReference>
<keyword evidence="3" id="KW-0255">Endonuclease</keyword>
<dbReference type="GO" id="GO:0000175">
    <property type="term" value="F:3'-5'-RNA exonuclease activity"/>
    <property type="evidence" value="ECO:0007669"/>
    <property type="project" value="TreeGrafter"/>
</dbReference>
<evidence type="ECO:0000256" key="1">
    <source>
        <dbReference type="SAM" id="SignalP"/>
    </source>
</evidence>
<keyword evidence="1" id="KW-0732">Signal</keyword>
<evidence type="ECO:0000313" key="4">
    <source>
        <dbReference type="Proteomes" id="UP000265926"/>
    </source>
</evidence>